<feature type="domain" description="BD-FAE-like" evidence="2">
    <location>
        <begin position="26"/>
        <end position="133"/>
    </location>
</feature>
<dbReference type="InterPro" id="IPR049492">
    <property type="entry name" value="BD-FAE-like_dom"/>
</dbReference>
<dbReference type="Pfam" id="PF20434">
    <property type="entry name" value="BD-FAE"/>
    <property type="match status" value="1"/>
</dbReference>
<dbReference type="InterPro" id="IPR050300">
    <property type="entry name" value="GDXG_lipolytic_enzyme"/>
</dbReference>
<keyword evidence="1" id="KW-0378">Hydrolase</keyword>
<gene>
    <name evidence="3" type="ORF">DFJ64_2393</name>
</gene>
<protein>
    <recommendedName>
        <fullName evidence="2">BD-FAE-like domain-containing protein</fullName>
    </recommendedName>
</protein>
<evidence type="ECO:0000259" key="2">
    <source>
        <dbReference type="Pfam" id="PF20434"/>
    </source>
</evidence>
<dbReference type="Gene3D" id="3.40.50.1820">
    <property type="entry name" value="alpha/beta hydrolase"/>
    <property type="match status" value="1"/>
</dbReference>
<accession>A0A3D9V604</accession>
<dbReference type="SUPFAM" id="SSF53474">
    <property type="entry name" value="alpha/beta-Hydrolases"/>
    <property type="match status" value="1"/>
</dbReference>
<evidence type="ECO:0000313" key="4">
    <source>
        <dbReference type="Proteomes" id="UP000256485"/>
    </source>
</evidence>
<dbReference type="Proteomes" id="UP000256485">
    <property type="component" value="Unassembled WGS sequence"/>
</dbReference>
<keyword evidence="4" id="KW-1185">Reference proteome</keyword>
<dbReference type="GO" id="GO:0016787">
    <property type="term" value="F:hydrolase activity"/>
    <property type="evidence" value="ECO:0007669"/>
    <property type="project" value="UniProtKB-KW"/>
</dbReference>
<name>A0A3D9V604_THECX</name>
<evidence type="ECO:0000313" key="3">
    <source>
        <dbReference type="EMBL" id="REF36957.1"/>
    </source>
</evidence>
<sequence length="245" mass="26100">MPTDPEPTDLPDLTLHYAAHADGVVDLHVPTASDATRVVVLLYSGFWTTPAHREHVRPLARALARDGFVVASPGYRRVGPGEGGSWRRTGQDVVNAITALPGLLGEIGLRPVWIDVVGHSAAGHLALWLATAAPLDRVVALAPVCDLREVVRRGLGSDTARAFFGEIDVDAVDPMRLLDRRPATAITVLHGTRDGIVPIDLARGLVARHPWIELVEVDADHDEVGEPHGPAYSALVAALLGTPSN</sequence>
<dbReference type="RefSeq" id="WP_115850503.1">
    <property type="nucleotide sequence ID" value="NZ_QTUC01000001.1"/>
</dbReference>
<dbReference type="EMBL" id="QTUC01000001">
    <property type="protein sequence ID" value="REF36957.1"/>
    <property type="molecule type" value="Genomic_DNA"/>
</dbReference>
<dbReference type="PANTHER" id="PTHR48081">
    <property type="entry name" value="AB HYDROLASE SUPERFAMILY PROTEIN C4A8.06C"/>
    <property type="match status" value="1"/>
</dbReference>
<organism evidence="3 4">
    <name type="scientific">Thermasporomyces composti</name>
    <dbReference type="NCBI Taxonomy" id="696763"/>
    <lineage>
        <taxon>Bacteria</taxon>
        <taxon>Bacillati</taxon>
        <taxon>Actinomycetota</taxon>
        <taxon>Actinomycetes</taxon>
        <taxon>Propionibacteriales</taxon>
        <taxon>Nocardioidaceae</taxon>
        <taxon>Thermasporomyces</taxon>
    </lineage>
</organism>
<reference evidence="3 4" key="1">
    <citation type="submission" date="2018-08" db="EMBL/GenBank/DDBJ databases">
        <title>Sequencing the genomes of 1000 actinobacteria strains.</title>
        <authorList>
            <person name="Klenk H.-P."/>
        </authorList>
    </citation>
    <scope>NUCLEOTIDE SEQUENCE [LARGE SCALE GENOMIC DNA]</scope>
    <source>
        <strain evidence="3 4">DSM 22891</strain>
    </source>
</reference>
<dbReference type="AlphaFoldDB" id="A0A3D9V604"/>
<comment type="caution">
    <text evidence="3">The sequence shown here is derived from an EMBL/GenBank/DDBJ whole genome shotgun (WGS) entry which is preliminary data.</text>
</comment>
<dbReference type="InterPro" id="IPR029058">
    <property type="entry name" value="AB_hydrolase_fold"/>
</dbReference>
<evidence type="ECO:0000256" key="1">
    <source>
        <dbReference type="ARBA" id="ARBA00022801"/>
    </source>
</evidence>
<dbReference type="OrthoDB" id="255603at2"/>
<proteinExistence type="predicted"/>